<keyword evidence="3 12" id="KW-0716">Sensory transduction</keyword>
<keyword evidence="2 12" id="KW-1003">Cell membrane</keyword>
<evidence type="ECO:0000256" key="8">
    <source>
        <dbReference type="ARBA" id="ARBA00023136"/>
    </source>
</evidence>
<feature type="transmembrane region" description="Helical" evidence="12">
    <location>
        <begin position="205"/>
        <end position="230"/>
    </location>
</feature>
<evidence type="ECO:0000313" key="14">
    <source>
        <dbReference type="Proteomes" id="UP000189705"/>
    </source>
</evidence>
<feature type="transmembrane region" description="Helical" evidence="12">
    <location>
        <begin position="242"/>
        <end position="265"/>
    </location>
</feature>
<keyword evidence="6 12" id="KW-1133">Transmembrane helix</keyword>
<organism evidence="14 15">
    <name type="scientific">Alligator sinensis</name>
    <name type="common">Chinese alligator</name>
    <dbReference type="NCBI Taxonomy" id="38654"/>
    <lineage>
        <taxon>Eukaryota</taxon>
        <taxon>Metazoa</taxon>
        <taxon>Chordata</taxon>
        <taxon>Craniata</taxon>
        <taxon>Vertebrata</taxon>
        <taxon>Euteleostomi</taxon>
        <taxon>Archelosauria</taxon>
        <taxon>Archosauria</taxon>
        <taxon>Crocodylia</taxon>
        <taxon>Alligatoridae</taxon>
        <taxon>Alligatorinae</taxon>
        <taxon>Alligator</taxon>
    </lineage>
</organism>
<evidence type="ECO:0000259" key="13">
    <source>
        <dbReference type="PROSITE" id="PS50262"/>
    </source>
</evidence>
<comment type="subcellular location">
    <subcellularLocation>
        <location evidence="1 12">Cell membrane</location>
        <topology evidence="1 12">Multi-pass membrane protein</topology>
    </subcellularLocation>
</comment>
<dbReference type="Pfam" id="PF13853">
    <property type="entry name" value="7tm_4"/>
    <property type="match status" value="1"/>
</dbReference>
<gene>
    <name evidence="15" type="primary">LOC102373290</name>
</gene>
<dbReference type="FunFam" id="1.20.1070.10:FF:000001">
    <property type="entry name" value="Olfactory receptor"/>
    <property type="match status" value="1"/>
</dbReference>
<proteinExistence type="inferred from homology"/>
<feature type="transmembrane region" description="Helical" evidence="12">
    <location>
        <begin position="277"/>
        <end position="296"/>
    </location>
</feature>
<evidence type="ECO:0000256" key="10">
    <source>
        <dbReference type="ARBA" id="ARBA00023224"/>
    </source>
</evidence>
<evidence type="ECO:0000256" key="11">
    <source>
        <dbReference type="RuleBase" id="RU000688"/>
    </source>
</evidence>
<dbReference type="PRINTS" id="PR00237">
    <property type="entry name" value="GPCRRHODOPSN"/>
</dbReference>
<keyword evidence="10 11" id="KW-0807">Transducer</keyword>
<dbReference type="InterPro" id="IPR050516">
    <property type="entry name" value="Olfactory_GPCR"/>
</dbReference>
<evidence type="ECO:0000256" key="2">
    <source>
        <dbReference type="ARBA" id="ARBA00022475"/>
    </source>
</evidence>
<feature type="domain" description="G-protein coupled receptors family 1 profile" evidence="13">
    <location>
        <begin position="44"/>
        <end position="294"/>
    </location>
</feature>
<dbReference type="Gene3D" id="1.20.1070.10">
    <property type="entry name" value="Rhodopsin 7-helix transmembrane proteins"/>
    <property type="match status" value="1"/>
</dbReference>
<dbReference type="KEGG" id="asn:102373290"/>
<dbReference type="SUPFAM" id="SSF81321">
    <property type="entry name" value="Family A G protein-coupled receptor-like"/>
    <property type="match status" value="1"/>
</dbReference>
<comment type="similarity">
    <text evidence="11">Belongs to the G-protein coupled receptor 1 family.</text>
</comment>
<keyword evidence="4 11" id="KW-0812">Transmembrane</keyword>
<dbReference type="CDD" id="cd15911">
    <property type="entry name" value="7tmA_OR11A-like"/>
    <property type="match status" value="1"/>
</dbReference>
<dbReference type="GO" id="GO:0004984">
    <property type="term" value="F:olfactory receptor activity"/>
    <property type="evidence" value="ECO:0007669"/>
    <property type="project" value="InterPro"/>
</dbReference>
<sequence length="334" mass="37520">MADPEQGNQTFVTEFILLGFGDLPELQTFLFMLFLVTYLLTLVGNILIVALVVTDQQLHTPMYFFLENLSFLEICYTSTILPKMLLSLLTKENGISLSGCFFQFYVFASLACSECYLLSVMSYDRYLAICKPLHYGALMNTRFRIQLAVGSWISGFMSPIFTTSMLASQLTFCGSNKIDHFFCDYTPLLVLSCSNTRSTEIAMSFIGSVCTVPPFLLTVTSYICIIATILKIPSTTGRKKAFSTCSAHLLVVTIFYGALMTVYLLPKNDVLRDQNKLFSLFYTVLTPLLNPLIYSLRNKDFRAALSNSVSKCVPLLRTQRIQSLFNTGTETINK</sequence>
<evidence type="ECO:0000256" key="3">
    <source>
        <dbReference type="ARBA" id="ARBA00022606"/>
    </source>
</evidence>
<reference evidence="15" key="1">
    <citation type="submission" date="2025-08" db="UniProtKB">
        <authorList>
            <consortium name="RefSeq"/>
        </authorList>
    </citation>
    <scope>IDENTIFICATION</scope>
</reference>
<feature type="transmembrane region" description="Helical" evidence="12">
    <location>
        <begin position="102"/>
        <end position="123"/>
    </location>
</feature>
<keyword evidence="8 12" id="KW-0472">Membrane</keyword>
<dbReference type="PROSITE" id="PS50262">
    <property type="entry name" value="G_PROTEIN_RECEP_F1_2"/>
    <property type="match status" value="1"/>
</dbReference>
<dbReference type="Proteomes" id="UP000189705">
    <property type="component" value="Unplaced"/>
</dbReference>
<evidence type="ECO:0000256" key="7">
    <source>
        <dbReference type="ARBA" id="ARBA00023040"/>
    </source>
</evidence>
<accession>A0A1U7SV26</accession>
<protein>
    <recommendedName>
        <fullName evidence="12">Olfactory receptor</fullName>
    </recommendedName>
</protein>
<dbReference type="OrthoDB" id="5967130at2759"/>
<evidence type="ECO:0000256" key="4">
    <source>
        <dbReference type="ARBA" id="ARBA00022692"/>
    </source>
</evidence>
<evidence type="ECO:0000256" key="6">
    <source>
        <dbReference type="ARBA" id="ARBA00022989"/>
    </source>
</evidence>
<feature type="transmembrane region" description="Helical" evidence="12">
    <location>
        <begin position="65"/>
        <end position="82"/>
    </location>
</feature>
<keyword evidence="7 11" id="KW-0297">G-protein coupled receptor</keyword>
<evidence type="ECO:0000256" key="1">
    <source>
        <dbReference type="ARBA" id="ARBA00004651"/>
    </source>
</evidence>
<dbReference type="InterPro" id="IPR017452">
    <property type="entry name" value="GPCR_Rhodpsn_7TM"/>
</dbReference>
<evidence type="ECO:0000256" key="9">
    <source>
        <dbReference type="ARBA" id="ARBA00023170"/>
    </source>
</evidence>
<evidence type="ECO:0000256" key="5">
    <source>
        <dbReference type="ARBA" id="ARBA00022725"/>
    </source>
</evidence>
<keyword evidence="5 12" id="KW-0552">Olfaction</keyword>
<dbReference type="AlphaFoldDB" id="A0A1U7SV26"/>
<evidence type="ECO:0000256" key="12">
    <source>
        <dbReference type="RuleBase" id="RU363047"/>
    </source>
</evidence>
<keyword evidence="9 11" id="KW-0675">Receptor</keyword>
<name>A0A1U7SV26_ALLSI</name>
<dbReference type="InParanoid" id="A0A1U7SV26"/>
<dbReference type="InterPro" id="IPR000276">
    <property type="entry name" value="GPCR_Rhodpsn"/>
</dbReference>
<dbReference type="GO" id="GO:0005886">
    <property type="term" value="C:plasma membrane"/>
    <property type="evidence" value="ECO:0007669"/>
    <property type="project" value="UniProtKB-SubCell"/>
</dbReference>
<dbReference type="InterPro" id="IPR000725">
    <property type="entry name" value="Olfact_rcpt"/>
</dbReference>
<dbReference type="PROSITE" id="PS00237">
    <property type="entry name" value="G_PROTEIN_RECEP_F1_1"/>
    <property type="match status" value="1"/>
</dbReference>
<dbReference type="RefSeq" id="XP_006038561.1">
    <property type="nucleotide sequence ID" value="XM_006038499.1"/>
</dbReference>
<dbReference type="GO" id="GO:0004930">
    <property type="term" value="F:G protein-coupled receptor activity"/>
    <property type="evidence" value="ECO:0007669"/>
    <property type="project" value="UniProtKB-KW"/>
</dbReference>
<dbReference type="PANTHER" id="PTHR26452">
    <property type="entry name" value="OLFACTORY RECEPTOR"/>
    <property type="match status" value="1"/>
</dbReference>
<dbReference type="PRINTS" id="PR00245">
    <property type="entry name" value="OLFACTORYR"/>
</dbReference>
<dbReference type="GeneID" id="102373290"/>
<evidence type="ECO:0000313" key="15">
    <source>
        <dbReference type="RefSeq" id="XP_006038561.1"/>
    </source>
</evidence>
<feature type="transmembrane region" description="Helical" evidence="12">
    <location>
        <begin position="143"/>
        <end position="161"/>
    </location>
</feature>
<feature type="transmembrane region" description="Helical" evidence="12">
    <location>
        <begin position="29"/>
        <end position="53"/>
    </location>
</feature>
<dbReference type="eggNOG" id="ENOG502SKM8">
    <property type="taxonomic scope" value="Eukaryota"/>
</dbReference>
<keyword evidence="14" id="KW-1185">Reference proteome</keyword>